<dbReference type="Pfam" id="PF04564">
    <property type="entry name" value="U-box"/>
    <property type="match status" value="1"/>
</dbReference>
<dbReference type="SMART" id="SM00248">
    <property type="entry name" value="ANK"/>
    <property type="match status" value="4"/>
</dbReference>
<feature type="domain" description="U-box" evidence="4">
    <location>
        <begin position="651"/>
        <end position="724"/>
    </location>
</feature>
<dbReference type="InterPro" id="IPR002110">
    <property type="entry name" value="Ankyrin_rpt"/>
</dbReference>
<feature type="compositionally biased region" description="Low complexity" evidence="2">
    <location>
        <begin position="322"/>
        <end position="332"/>
    </location>
</feature>
<gene>
    <name evidence="5" type="ORF">CBRE1094_LOCUS38845</name>
</gene>
<dbReference type="InterPro" id="IPR036020">
    <property type="entry name" value="WW_dom_sf"/>
</dbReference>
<feature type="compositionally biased region" description="Polar residues" evidence="2">
    <location>
        <begin position="490"/>
        <end position="500"/>
    </location>
</feature>
<dbReference type="AlphaFoldDB" id="A0A7S2NCN3"/>
<evidence type="ECO:0000259" key="4">
    <source>
        <dbReference type="PROSITE" id="PS51698"/>
    </source>
</evidence>
<dbReference type="Pfam" id="PF12796">
    <property type="entry name" value="Ank_2"/>
    <property type="match status" value="1"/>
</dbReference>
<dbReference type="InterPro" id="IPR001202">
    <property type="entry name" value="WW_dom"/>
</dbReference>
<evidence type="ECO:0000313" key="5">
    <source>
        <dbReference type="EMBL" id="CAD9533337.1"/>
    </source>
</evidence>
<feature type="region of interest" description="Disordered" evidence="2">
    <location>
        <begin position="480"/>
        <end position="504"/>
    </location>
</feature>
<dbReference type="SUPFAM" id="SSF51045">
    <property type="entry name" value="WW domain"/>
    <property type="match status" value="1"/>
</dbReference>
<dbReference type="Gene3D" id="3.30.40.10">
    <property type="entry name" value="Zinc/RING finger domain, C3HC4 (zinc finger)"/>
    <property type="match status" value="1"/>
</dbReference>
<dbReference type="InterPro" id="IPR003613">
    <property type="entry name" value="Ubox_domain"/>
</dbReference>
<evidence type="ECO:0000259" key="3">
    <source>
        <dbReference type="PROSITE" id="PS50020"/>
    </source>
</evidence>
<feature type="region of interest" description="Disordered" evidence="2">
    <location>
        <begin position="560"/>
        <end position="580"/>
    </location>
</feature>
<dbReference type="Pfam" id="PF00023">
    <property type="entry name" value="Ank"/>
    <property type="match status" value="1"/>
</dbReference>
<dbReference type="PROSITE" id="PS51698">
    <property type="entry name" value="U_BOX"/>
    <property type="match status" value="1"/>
</dbReference>
<dbReference type="Gene3D" id="2.20.70.10">
    <property type="match status" value="1"/>
</dbReference>
<feature type="domain" description="WW" evidence="3">
    <location>
        <begin position="89"/>
        <end position="122"/>
    </location>
</feature>
<dbReference type="Gene3D" id="1.25.40.20">
    <property type="entry name" value="Ankyrin repeat-containing domain"/>
    <property type="match status" value="2"/>
</dbReference>
<dbReference type="PANTHER" id="PTHR46573">
    <property type="entry name" value="WD REPEAT, SAM AND U-BOX DOMAIN-CONTAINING PROTEIN 1"/>
    <property type="match status" value="1"/>
</dbReference>
<feature type="compositionally biased region" description="Polar residues" evidence="2">
    <location>
        <begin position="560"/>
        <end position="569"/>
    </location>
</feature>
<sequence length="737" mass="79483">MLGPAARAQVFRSILEDADHVPRTFPPGWSEEAEEPRFAFRLDTGAIRRTPLDPRFLPAGWKMQLQSSGDIDFLLMVNCMLKTSKVDPRGLPVGWRMLIDANNEPYFCCDLVGRTTYTDPRGLPDNCELRLVADDVLEVLDCFVDHTKKATTWHDPRDDVPISTRQEWLRRDLADYLARELVRLAQEPSSCNVADETVDDGIPERMLRVHPTLPHAVCLATYHGNRESVLTYLDGDGDINAKASEDCGTLLIFAASAAHDVEMVDMLLRAGAKVNAQDRWGCTALAAACCPLTFQPFRQNFLAQQPPPERRVCQPAPAPTCSSRRASSAASKASRKMARSIGRAGASAVDAAGQPEATPKSRRAIIERLVAFNADPNLKDTMGFTPLIIATMACEHLVIRTLLSVNADSDICDDHGMTALSHATSKGHDGIARLLRNPSRATRRPFFSSQSATPNFISPSAIAAADLAAEELIQADLADSDRSSRRLRATKSSSRSQGARQGTVAVILGREPPISGSGSCSPFPCTACAACNATSAASGSSSSAASSAAGSFWSWGLSRSTPSRSGSNVPSPPKLRTSPWASPVEGVVAAANGDCEASAIGTATECLCAEMVEAEAARETDLMSDALSMTHLHAEPPTPPQPVSPVADHTSVPVDYLCPITYELMRDPVLLTDGTTYERAAIEQWLQTHNTSPATNQPLTSLMVVPNNMARSIIRSFVDNHPTLPECVDFRNKLAQV</sequence>
<dbReference type="InterPro" id="IPR013083">
    <property type="entry name" value="Znf_RING/FYVE/PHD"/>
</dbReference>
<dbReference type="SMART" id="SM00504">
    <property type="entry name" value="Ubox"/>
    <property type="match status" value="1"/>
</dbReference>
<evidence type="ECO:0000256" key="1">
    <source>
        <dbReference type="PROSITE-ProRule" id="PRU00023"/>
    </source>
</evidence>
<dbReference type="EMBL" id="HBGU01071145">
    <property type="protein sequence ID" value="CAD9533337.1"/>
    <property type="molecule type" value="Transcribed_RNA"/>
</dbReference>
<protein>
    <recommendedName>
        <fullName evidence="6">RING-type E3 ubiquitin transferase</fullName>
    </recommendedName>
</protein>
<dbReference type="PROSITE" id="PS01159">
    <property type="entry name" value="WW_DOMAIN_1"/>
    <property type="match status" value="1"/>
</dbReference>
<dbReference type="PROSITE" id="PS50020">
    <property type="entry name" value="WW_DOMAIN_2"/>
    <property type="match status" value="1"/>
</dbReference>
<feature type="region of interest" description="Disordered" evidence="2">
    <location>
        <begin position="308"/>
        <end position="334"/>
    </location>
</feature>
<reference evidence="5" key="1">
    <citation type="submission" date="2021-01" db="EMBL/GenBank/DDBJ databases">
        <authorList>
            <person name="Corre E."/>
            <person name="Pelletier E."/>
            <person name="Niang G."/>
            <person name="Scheremetjew M."/>
            <person name="Finn R."/>
            <person name="Kale V."/>
            <person name="Holt S."/>
            <person name="Cochrane G."/>
            <person name="Meng A."/>
            <person name="Brown T."/>
            <person name="Cohen L."/>
        </authorList>
    </citation>
    <scope>NUCLEOTIDE SEQUENCE</scope>
    <source>
        <strain evidence="5">UTEX LB 985</strain>
    </source>
</reference>
<proteinExistence type="predicted"/>
<dbReference type="PROSITE" id="PS50088">
    <property type="entry name" value="ANK_REPEAT"/>
    <property type="match status" value="2"/>
</dbReference>
<name>A0A7S2NCN3_9EUKA</name>
<dbReference type="PANTHER" id="PTHR46573:SF1">
    <property type="entry name" value="WD REPEAT, SAM AND U-BOX DOMAIN-CONTAINING PROTEIN 1"/>
    <property type="match status" value="1"/>
</dbReference>
<dbReference type="GO" id="GO:0016567">
    <property type="term" value="P:protein ubiquitination"/>
    <property type="evidence" value="ECO:0007669"/>
    <property type="project" value="InterPro"/>
</dbReference>
<dbReference type="SUPFAM" id="SSF48403">
    <property type="entry name" value="Ankyrin repeat"/>
    <property type="match status" value="2"/>
</dbReference>
<dbReference type="InterPro" id="IPR052085">
    <property type="entry name" value="WD-SAM-U-box"/>
</dbReference>
<dbReference type="InterPro" id="IPR036770">
    <property type="entry name" value="Ankyrin_rpt-contain_sf"/>
</dbReference>
<feature type="repeat" description="ANK" evidence="1">
    <location>
        <begin position="382"/>
        <end position="414"/>
    </location>
</feature>
<organism evidence="5">
    <name type="scientific">Haptolina brevifila</name>
    <dbReference type="NCBI Taxonomy" id="156173"/>
    <lineage>
        <taxon>Eukaryota</taxon>
        <taxon>Haptista</taxon>
        <taxon>Haptophyta</taxon>
        <taxon>Prymnesiophyceae</taxon>
        <taxon>Prymnesiales</taxon>
        <taxon>Prymnesiaceae</taxon>
        <taxon>Haptolina</taxon>
    </lineage>
</organism>
<dbReference type="SUPFAM" id="SSF57850">
    <property type="entry name" value="RING/U-box"/>
    <property type="match status" value="1"/>
</dbReference>
<evidence type="ECO:0000256" key="2">
    <source>
        <dbReference type="SAM" id="MobiDB-lite"/>
    </source>
</evidence>
<keyword evidence="1" id="KW-0040">ANK repeat</keyword>
<accession>A0A7S2NCN3</accession>
<dbReference type="CDD" id="cd16655">
    <property type="entry name" value="RING-Ubox_WDSUB1-like"/>
    <property type="match status" value="1"/>
</dbReference>
<evidence type="ECO:0008006" key="6">
    <source>
        <dbReference type="Google" id="ProtNLM"/>
    </source>
</evidence>
<feature type="repeat" description="ANK" evidence="1">
    <location>
        <begin position="247"/>
        <end position="279"/>
    </location>
</feature>
<dbReference type="GO" id="GO:0004842">
    <property type="term" value="F:ubiquitin-protein transferase activity"/>
    <property type="evidence" value="ECO:0007669"/>
    <property type="project" value="InterPro"/>
</dbReference>